<keyword evidence="13" id="KW-1071">Ligand-gated ion channel</keyword>
<keyword evidence="9 20" id="KW-0472">Membrane</keyword>
<dbReference type="FunFam" id="3.40.190.10:FF:000147">
    <property type="entry name" value="Uncharacterized protein, isoform C"/>
    <property type="match status" value="1"/>
</dbReference>
<sequence>MLFPKLKCKLKNIENMCLLLFLSFSLFSIEIINAQKTNVGLICENDNTDVERIFQLAINKVNPDMEDMYLNGVSISIEPGNAFETSKKLCKMLRQNLVAVFGPTSSMAAKHAMSICDAKELPFIDTRGDFVVELPTINLHPHPTQLAVILKDLVTMLEWEAFTIIYECGEYLPVVNDLLQMYGPAGPTIVVRRYELDLNGDYRNVLRRIRNSGETSFIVVGSIETLPELLKQAQQVGLMTGAYRYIISDLDLQTIDLEPYQHSDANITGIRLVSPENELVLEVAKALYEEEDPYVNGNFTYHKSCKLCKYFPEQANGLTYLLLALSASHLSTRLCAFYVLLEHSENIEGKADFGIHNTGLVSCPLTVNMALVYDGIQLLAETFKHIMFRPVSLNCNDDVTWDKGYTLVNYMKSLSITGLSGDIKFDYEGLRTDFLLEIIELTVSGLQKIGTWTGDEGASLDRPPSLISAEPDQRSLVNRSFIVITAIVRQFSEPYGMLKDSPAKLEGNDQFEGFGIELIEELGRKLGFSYTFRLQEDNKYGSLNPVTKEWNGMLLEIMEGRADLGITDLTMTSDRESAVDFTIPFMNLGIAILFRKPMKEPPKLFSFMSPFSGEVWLWLGISCVSVSLSMFILGRISPAEWDNPYPCIEEPTELENQFSLTNCFWFSIGALLQQGSELAPKGFSTRSVASFWSFFILIMVSSYTANLAAFLTVESLSTPIENVEDLAANKGGVNYGAKLGGSTFNFFQGAKFPTYQKMYEFMDSHPEYMTSTNAEGVTRVENENYAFLMESTTIEYITERRCTLTQVGTLLDEKGYGIAMKKRVLGVESDSGALALEISNLGGVFLVLIAGSFFGLFVSIVEMICGVKQRCDENKQKASSDSAAELGMANVGGIYAVLLAGSIIAVFCGIVEWICGLYSTAQANKIPFKTELMEEIRFVLKCSGNTRPVKYPKPSRSASSRSKFSVSSKDSSSVTVDSLATDDQQLQKRKK</sequence>
<evidence type="ECO:0000256" key="20">
    <source>
        <dbReference type="SAM" id="Phobius"/>
    </source>
</evidence>
<dbReference type="InterPro" id="IPR015683">
    <property type="entry name" value="Ionotropic_Glu_rcpt"/>
</dbReference>
<keyword evidence="7" id="KW-0770">Synapse</keyword>
<feature type="compositionally biased region" description="Low complexity" evidence="19">
    <location>
        <begin position="955"/>
        <end position="978"/>
    </location>
</feature>
<evidence type="ECO:0000256" key="13">
    <source>
        <dbReference type="ARBA" id="ARBA00023286"/>
    </source>
</evidence>
<feature type="binding site" evidence="16">
    <location>
        <position position="790"/>
    </location>
    <ligand>
        <name>L-glutamate</name>
        <dbReference type="ChEBI" id="CHEBI:29985"/>
    </ligand>
</feature>
<reference evidence="23" key="1">
    <citation type="submission" date="2020-05" db="UniProtKB">
        <authorList>
            <consortium name="EnsemblMetazoa"/>
        </authorList>
    </citation>
    <scope>IDENTIFICATION</scope>
    <source>
        <strain evidence="23">Yale</strain>
    </source>
</reference>
<evidence type="ECO:0000256" key="5">
    <source>
        <dbReference type="ARBA" id="ARBA00022729"/>
    </source>
</evidence>
<feature type="transmembrane region" description="Helical" evidence="20">
    <location>
        <begin position="615"/>
        <end position="633"/>
    </location>
</feature>
<evidence type="ECO:0000256" key="16">
    <source>
        <dbReference type="PIRSR" id="PIRSR601508-1"/>
    </source>
</evidence>
<evidence type="ECO:0000313" key="23">
    <source>
        <dbReference type="EnsemblMetazoa" id="GMOY001514-PA"/>
    </source>
</evidence>
<dbReference type="FunFam" id="3.40.190.10:FF:000060">
    <property type="entry name" value="Glutamate receptor ionotropic, kainate 1"/>
    <property type="match status" value="1"/>
</dbReference>
<feature type="binding site" evidence="16">
    <location>
        <position position="570"/>
    </location>
    <ligand>
        <name>L-glutamate</name>
        <dbReference type="ChEBI" id="CHEBI:29985"/>
    </ligand>
</feature>
<dbReference type="PANTHER" id="PTHR18966">
    <property type="entry name" value="IONOTROPIC GLUTAMATE RECEPTOR"/>
    <property type="match status" value="1"/>
</dbReference>
<comment type="subcellular location">
    <subcellularLocation>
        <location evidence="15">Postsynaptic cell membrane</location>
        <topology evidence="15">Multi-pass membrane protein</topology>
    </subcellularLocation>
</comment>
<proteinExistence type="inferred from homology"/>
<evidence type="ECO:0000256" key="19">
    <source>
        <dbReference type="SAM" id="MobiDB-lite"/>
    </source>
</evidence>
<keyword evidence="14" id="KW-0407">Ion channel</keyword>
<evidence type="ECO:0000256" key="10">
    <source>
        <dbReference type="ARBA" id="ARBA00023170"/>
    </source>
</evidence>
<feature type="binding site" evidence="16">
    <location>
        <position position="742"/>
    </location>
    <ligand>
        <name>L-glutamate</name>
        <dbReference type="ChEBI" id="CHEBI:29985"/>
    </ligand>
</feature>
<keyword evidence="3" id="KW-1003">Cell membrane</keyword>
<feature type="binding site" evidence="16">
    <location>
        <position position="743"/>
    </location>
    <ligand>
        <name>L-glutamate</name>
        <dbReference type="ChEBI" id="CHEBI:29985"/>
    </ligand>
</feature>
<dbReference type="AlphaFoldDB" id="A0A1B0FD45"/>
<keyword evidence="18" id="KW-1015">Disulfide bond</keyword>
<evidence type="ECO:0000256" key="1">
    <source>
        <dbReference type="ARBA" id="ARBA00008685"/>
    </source>
</evidence>
<dbReference type="InterPro" id="IPR001828">
    <property type="entry name" value="ANF_lig-bd_rcpt"/>
</dbReference>
<dbReference type="PRINTS" id="PR00177">
    <property type="entry name" value="NMDARECEPTOR"/>
</dbReference>
<feature type="transmembrane region" description="Helical" evidence="20">
    <location>
        <begin position="888"/>
        <end position="914"/>
    </location>
</feature>
<feature type="domain" description="Ionotropic glutamate receptor L-glutamate and glycine-binding" evidence="22">
    <location>
        <begin position="494"/>
        <end position="559"/>
    </location>
</feature>
<feature type="disulfide bond" evidence="18">
    <location>
        <begin position="802"/>
        <end position="871"/>
    </location>
</feature>
<dbReference type="Pfam" id="PF10613">
    <property type="entry name" value="Lig_chan-Glu_bd"/>
    <property type="match status" value="1"/>
</dbReference>
<evidence type="ECO:0000256" key="2">
    <source>
        <dbReference type="ARBA" id="ARBA00022448"/>
    </source>
</evidence>
<keyword evidence="6 20" id="KW-1133">Transmembrane helix</keyword>
<dbReference type="Gene3D" id="3.40.50.2300">
    <property type="match status" value="4"/>
</dbReference>
<evidence type="ECO:0000256" key="14">
    <source>
        <dbReference type="ARBA" id="ARBA00023303"/>
    </source>
</evidence>
<keyword evidence="2" id="KW-0813">Transport</keyword>
<evidence type="ECO:0000256" key="3">
    <source>
        <dbReference type="ARBA" id="ARBA00022475"/>
    </source>
</evidence>
<keyword evidence="12" id="KW-0628">Postsynaptic cell membrane</keyword>
<dbReference type="InterPro" id="IPR001508">
    <property type="entry name" value="Iono_Glu_rcpt_met"/>
</dbReference>
<dbReference type="EMBL" id="CCAG010006555">
    <property type="status" value="NOT_ANNOTATED_CDS"/>
    <property type="molecule type" value="Genomic_DNA"/>
</dbReference>
<evidence type="ECO:0000256" key="11">
    <source>
        <dbReference type="ARBA" id="ARBA00023180"/>
    </source>
</evidence>
<name>A0A1B0FD45_GLOMM</name>
<dbReference type="SUPFAM" id="SSF53850">
    <property type="entry name" value="Periplasmic binding protein-like II"/>
    <property type="match status" value="1"/>
</dbReference>
<evidence type="ECO:0000256" key="7">
    <source>
        <dbReference type="ARBA" id="ARBA00023018"/>
    </source>
</evidence>
<keyword evidence="4 20" id="KW-0812">Transmembrane</keyword>
<evidence type="ECO:0000256" key="12">
    <source>
        <dbReference type="ARBA" id="ARBA00023257"/>
    </source>
</evidence>
<dbReference type="STRING" id="37546.A0A1B0FD45"/>
<feature type="binding site" evidence="16">
    <location>
        <position position="575"/>
    </location>
    <ligand>
        <name>L-glutamate</name>
        <dbReference type="ChEBI" id="CHEBI:29985"/>
    </ligand>
</feature>
<keyword evidence="11" id="KW-0325">Glycoprotein</keyword>
<evidence type="ECO:0000313" key="24">
    <source>
        <dbReference type="Proteomes" id="UP000092444"/>
    </source>
</evidence>
<dbReference type="Proteomes" id="UP000092444">
    <property type="component" value="Unassembled WGS sequence"/>
</dbReference>
<keyword evidence="24" id="KW-1185">Reference proteome</keyword>
<organism evidence="23 24">
    <name type="scientific">Glossina morsitans morsitans</name>
    <name type="common">Savannah tsetse fly</name>
    <dbReference type="NCBI Taxonomy" id="37546"/>
    <lineage>
        <taxon>Eukaryota</taxon>
        <taxon>Metazoa</taxon>
        <taxon>Ecdysozoa</taxon>
        <taxon>Arthropoda</taxon>
        <taxon>Hexapoda</taxon>
        <taxon>Insecta</taxon>
        <taxon>Pterygota</taxon>
        <taxon>Neoptera</taxon>
        <taxon>Endopterygota</taxon>
        <taxon>Diptera</taxon>
        <taxon>Brachycera</taxon>
        <taxon>Muscomorpha</taxon>
        <taxon>Hippoboscoidea</taxon>
        <taxon>Glossinidae</taxon>
        <taxon>Glossina</taxon>
    </lineage>
</organism>
<evidence type="ECO:0000256" key="15">
    <source>
        <dbReference type="ARBA" id="ARBA00034104"/>
    </source>
</evidence>
<dbReference type="VEuPathDB" id="VectorBase:GMOY001514"/>
<evidence type="ECO:0000256" key="18">
    <source>
        <dbReference type="PIRSR" id="PIRSR601508-3"/>
    </source>
</evidence>
<dbReference type="FunFam" id="1.10.287.70:FF:000105">
    <property type="entry name" value="Eye-enriched kainate receptor, isoform A"/>
    <property type="match status" value="1"/>
</dbReference>
<feature type="transmembrane region" description="Helical" evidence="20">
    <location>
        <begin position="578"/>
        <end position="595"/>
    </location>
</feature>
<dbReference type="EnsemblMetazoa" id="GMOY001514-RA">
    <property type="protein sequence ID" value="GMOY001514-PA"/>
    <property type="gene ID" value="GMOY001514"/>
</dbReference>
<evidence type="ECO:0000259" key="21">
    <source>
        <dbReference type="SMART" id="SM00079"/>
    </source>
</evidence>
<accession>A0A1B0FD45</accession>
<evidence type="ECO:0000256" key="6">
    <source>
        <dbReference type="ARBA" id="ARBA00022989"/>
    </source>
</evidence>
<evidence type="ECO:0000259" key="22">
    <source>
        <dbReference type="SMART" id="SM00918"/>
    </source>
</evidence>
<dbReference type="SUPFAM" id="SSF53822">
    <property type="entry name" value="Periplasmic binding protein-like I"/>
    <property type="match status" value="1"/>
</dbReference>
<feature type="transmembrane region" description="Helical" evidence="20">
    <location>
        <begin position="844"/>
        <end position="867"/>
    </location>
</feature>
<dbReference type="CDD" id="cd06382">
    <property type="entry name" value="PBP1_iGluR_Kainate"/>
    <property type="match status" value="1"/>
</dbReference>
<feature type="region of interest" description="Disordered" evidence="19">
    <location>
        <begin position="950"/>
        <end position="991"/>
    </location>
</feature>
<keyword evidence="5" id="KW-0732">Signal</keyword>
<feature type="site" description="Crucial to convey clamshell closure to channel opening" evidence="17">
    <location>
        <position position="720"/>
    </location>
</feature>
<dbReference type="PhylomeDB" id="A0A1B0FD45"/>
<dbReference type="SMART" id="SM00918">
    <property type="entry name" value="Lig_chan-Glu_bd"/>
    <property type="match status" value="1"/>
</dbReference>
<dbReference type="GO" id="GO:0045211">
    <property type="term" value="C:postsynaptic membrane"/>
    <property type="evidence" value="ECO:0007669"/>
    <property type="project" value="UniProtKB-SubCell"/>
</dbReference>
<dbReference type="Gene3D" id="3.40.190.10">
    <property type="entry name" value="Periplasmic binding protein-like II"/>
    <property type="match status" value="1"/>
</dbReference>
<dbReference type="Pfam" id="PF01094">
    <property type="entry name" value="ANF_receptor"/>
    <property type="match status" value="1"/>
</dbReference>
<evidence type="ECO:0000256" key="4">
    <source>
        <dbReference type="ARBA" id="ARBA00022692"/>
    </source>
</evidence>
<feature type="domain" description="Ionotropic glutamate receptor C-terminal" evidence="21">
    <location>
        <begin position="485"/>
        <end position="840"/>
    </location>
</feature>
<evidence type="ECO:0000256" key="17">
    <source>
        <dbReference type="PIRSR" id="PIRSR601508-2"/>
    </source>
</evidence>
<evidence type="ECO:0000256" key="9">
    <source>
        <dbReference type="ARBA" id="ARBA00023136"/>
    </source>
</evidence>
<protein>
    <submittedName>
        <fullName evidence="23">Uncharacterized protein</fullName>
    </submittedName>
</protein>
<dbReference type="SMART" id="SM00079">
    <property type="entry name" value="PBPe"/>
    <property type="match status" value="1"/>
</dbReference>
<dbReference type="GO" id="GO:0015276">
    <property type="term" value="F:ligand-gated monoatomic ion channel activity"/>
    <property type="evidence" value="ECO:0007669"/>
    <property type="project" value="InterPro"/>
</dbReference>
<dbReference type="Pfam" id="PF00060">
    <property type="entry name" value="Lig_chan"/>
    <property type="match status" value="1"/>
</dbReference>
<keyword evidence="8" id="KW-0406">Ion transport</keyword>
<dbReference type="InterPro" id="IPR019594">
    <property type="entry name" value="Glu/Gly-bd"/>
</dbReference>
<feature type="transmembrane region" description="Helical" evidence="20">
    <location>
        <begin position="691"/>
        <end position="713"/>
    </location>
</feature>
<dbReference type="InterPro" id="IPR001320">
    <property type="entry name" value="Iontro_rcpt_C"/>
</dbReference>
<dbReference type="Gene3D" id="1.10.287.70">
    <property type="match status" value="1"/>
</dbReference>
<dbReference type="InterPro" id="IPR028082">
    <property type="entry name" value="Peripla_BP_I"/>
</dbReference>
<keyword evidence="10" id="KW-0675">Receptor</keyword>
<evidence type="ECO:0000256" key="8">
    <source>
        <dbReference type="ARBA" id="ARBA00023065"/>
    </source>
</evidence>
<comment type="similarity">
    <text evidence="1">Belongs to the glutamate-gated ion channel (TC 1.A.10.1) family.</text>
</comment>
<dbReference type="GO" id="GO:0038023">
    <property type="term" value="F:signaling receptor activity"/>
    <property type="evidence" value="ECO:0007669"/>
    <property type="project" value="InterPro"/>
</dbReference>